<dbReference type="Proteomes" id="UP000054270">
    <property type="component" value="Unassembled WGS sequence"/>
</dbReference>
<feature type="compositionally biased region" description="Polar residues" evidence="1">
    <location>
        <begin position="74"/>
        <end position="84"/>
    </location>
</feature>
<feature type="compositionally biased region" description="Low complexity" evidence="1">
    <location>
        <begin position="41"/>
        <end position="58"/>
    </location>
</feature>
<evidence type="ECO:0000256" key="1">
    <source>
        <dbReference type="SAM" id="MobiDB-lite"/>
    </source>
</evidence>
<evidence type="ECO:0000313" key="2">
    <source>
        <dbReference type="EMBL" id="KJA22361.1"/>
    </source>
</evidence>
<dbReference type="OMA" id="WECADIL"/>
<dbReference type="OrthoDB" id="2554322at2759"/>
<feature type="compositionally biased region" description="Low complexity" evidence="1">
    <location>
        <begin position="360"/>
        <end position="376"/>
    </location>
</feature>
<sequence>MVREFASSVEQLKEMQALYHALVAQVHALFDAHIEQHARAAAPPVALPRTTTTTPSPSFFAQLSTKARPKTRARSNTNPSPGQNSTSASASASAGAAASAAATASMTDVSTAQLAYKELAALFYTINAKYRISWECAELLVELGGGAPAPSATSPPAVISPPPSSASAPFMGLALGAAFDGKKRSRERAITLAGAPAPYGGASTSASASASAALIGSAGLPVAPLDPPGPPPASPPSMGWRASTGRHELSQRQLGLLREMLGSAPPPPPMEGEASGGWAGGGEEALRVDREWRWGDARNSTITLPAEPEEGMAHRRTSAEGARRAGRLGMAGIRDMLRALKRGAAPAPGAHDTAGGGQGRRAAQSTTSLSTQSSTASRRHRYPHPRVPPARRPARTSSGPETVRASRELAVPPPTTTDTPRGTFVKPKASPRRPSLASIFRIGAKHRAPSASAADRVPSASSAAAPDQVQRAESSSGGGGAGEDASSCASEEDWDRMDSASDLDAAARARAVATVRGGRSPYLAQQDALPVPAPASAHGAGYALRHALIPRRSFNASASSLRAAEPIPPAASPLSAALGPRGMRLSNVEERVDEPHSPTPKAGSVRSVPQFAASASAPALRDAKLAMTPENIKPLLENAKEVLAKLAECIGEIQALVGSHGVAA</sequence>
<gene>
    <name evidence="2" type="ORF">HYPSUDRAFT_164549</name>
</gene>
<feature type="region of interest" description="Disordered" evidence="1">
    <location>
        <begin position="41"/>
        <end position="90"/>
    </location>
</feature>
<feature type="region of interest" description="Disordered" evidence="1">
    <location>
        <begin position="447"/>
        <end position="497"/>
    </location>
</feature>
<evidence type="ECO:0000313" key="3">
    <source>
        <dbReference type="Proteomes" id="UP000054270"/>
    </source>
</evidence>
<protein>
    <submittedName>
        <fullName evidence="2">Uncharacterized protein</fullName>
    </submittedName>
</protein>
<reference evidence="3" key="1">
    <citation type="submission" date="2014-04" db="EMBL/GenBank/DDBJ databases">
        <title>Evolutionary Origins and Diversification of the Mycorrhizal Mutualists.</title>
        <authorList>
            <consortium name="DOE Joint Genome Institute"/>
            <consortium name="Mycorrhizal Genomics Consortium"/>
            <person name="Kohler A."/>
            <person name="Kuo A."/>
            <person name="Nagy L.G."/>
            <person name="Floudas D."/>
            <person name="Copeland A."/>
            <person name="Barry K.W."/>
            <person name="Cichocki N."/>
            <person name="Veneault-Fourrey C."/>
            <person name="LaButti K."/>
            <person name="Lindquist E.A."/>
            <person name="Lipzen A."/>
            <person name="Lundell T."/>
            <person name="Morin E."/>
            <person name="Murat C."/>
            <person name="Riley R."/>
            <person name="Ohm R."/>
            <person name="Sun H."/>
            <person name="Tunlid A."/>
            <person name="Henrissat B."/>
            <person name="Grigoriev I.V."/>
            <person name="Hibbett D.S."/>
            <person name="Martin F."/>
        </authorList>
    </citation>
    <scope>NUCLEOTIDE SEQUENCE [LARGE SCALE GENOMIC DNA]</scope>
    <source>
        <strain evidence="3">FD-334 SS-4</strain>
    </source>
</reference>
<name>A0A0D2P0X5_HYPSF</name>
<keyword evidence="3" id="KW-1185">Reference proteome</keyword>
<feature type="compositionally biased region" description="Pro residues" evidence="1">
    <location>
        <begin position="224"/>
        <end position="235"/>
    </location>
</feature>
<feature type="region of interest" description="Disordered" evidence="1">
    <location>
        <begin position="343"/>
        <end position="435"/>
    </location>
</feature>
<proteinExistence type="predicted"/>
<dbReference type="AlphaFoldDB" id="A0A0D2P0X5"/>
<feature type="region of interest" description="Disordered" evidence="1">
    <location>
        <begin position="222"/>
        <end position="243"/>
    </location>
</feature>
<accession>A0A0D2P0X5</accession>
<dbReference type="EMBL" id="KN817550">
    <property type="protein sequence ID" value="KJA22361.1"/>
    <property type="molecule type" value="Genomic_DNA"/>
</dbReference>
<organism evidence="2 3">
    <name type="scientific">Hypholoma sublateritium (strain FD-334 SS-4)</name>
    <dbReference type="NCBI Taxonomy" id="945553"/>
    <lineage>
        <taxon>Eukaryota</taxon>
        <taxon>Fungi</taxon>
        <taxon>Dikarya</taxon>
        <taxon>Basidiomycota</taxon>
        <taxon>Agaricomycotina</taxon>
        <taxon>Agaricomycetes</taxon>
        <taxon>Agaricomycetidae</taxon>
        <taxon>Agaricales</taxon>
        <taxon>Agaricineae</taxon>
        <taxon>Strophariaceae</taxon>
        <taxon>Hypholoma</taxon>
    </lineage>
</organism>